<evidence type="ECO:0000313" key="2">
    <source>
        <dbReference type="Proteomes" id="UP001589627"/>
    </source>
</evidence>
<proteinExistence type="predicted"/>
<dbReference type="SUPFAM" id="SSF53448">
    <property type="entry name" value="Nucleotide-diphospho-sugar transferases"/>
    <property type="match status" value="1"/>
</dbReference>
<keyword evidence="2" id="KW-1185">Reference proteome</keyword>
<evidence type="ECO:0000313" key="1">
    <source>
        <dbReference type="EMBL" id="MFB9835800.1"/>
    </source>
</evidence>
<dbReference type="EMBL" id="JBHLZP010000227">
    <property type="protein sequence ID" value="MFB9835800.1"/>
    <property type="molecule type" value="Genomic_DNA"/>
</dbReference>
<dbReference type="InterPro" id="IPR029044">
    <property type="entry name" value="Nucleotide-diphossugar_trans"/>
</dbReference>
<sequence length="212" mass="21937">MSGGVTLIVIAKEPVPGRVKTRLIPPYTARQAALIAEAALADTLDTVAAAPATRRVVALAGRPGAWLPRGVEVIAQRGAGLDERLANAFADVGGPAVLIGMDTPQVTPGMLADASRRLNDCDAVYGPAADGGFWLLGLREPAPHRLRGVPMSRPDTGVRQLERLEGLRVATLGTLRDVDTAGDAVRVAAQAPGTRFAAAVRAAEHAVHAGAR</sequence>
<reference evidence="1 2" key="1">
    <citation type="submission" date="2024-09" db="EMBL/GenBank/DDBJ databases">
        <authorList>
            <person name="Sun Q."/>
            <person name="Mori K."/>
        </authorList>
    </citation>
    <scope>NUCLEOTIDE SEQUENCE [LARGE SCALE GENOMIC DNA]</scope>
    <source>
        <strain evidence="1 2">TBRC 0563</strain>
    </source>
</reference>
<dbReference type="InterPro" id="IPR018641">
    <property type="entry name" value="Trfase_1_rSAM/seldom-assoc"/>
</dbReference>
<gene>
    <name evidence="1" type="ORF">ACFFNX_26815</name>
</gene>
<organism evidence="1 2">
    <name type="scientific">Actinoallomurus acaciae</name>
    <dbReference type="NCBI Taxonomy" id="502577"/>
    <lineage>
        <taxon>Bacteria</taxon>
        <taxon>Bacillati</taxon>
        <taxon>Actinomycetota</taxon>
        <taxon>Actinomycetes</taxon>
        <taxon>Streptosporangiales</taxon>
        <taxon>Thermomonosporaceae</taxon>
        <taxon>Actinoallomurus</taxon>
    </lineage>
</organism>
<dbReference type="PANTHER" id="PTHR36529:SF1">
    <property type="entry name" value="GLYCOSYLTRANSFERASE"/>
    <property type="match status" value="1"/>
</dbReference>
<dbReference type="Gene3D" id="3.90.550.10">
    <property type="entry name" value="Spore Coat Polysaccharide Biosynthesis Protein SpsA, Chain A"/>
    <property type="match status" value="1"/>
</dbReference>
<name>A0ABV5YL62_9ACTN</name>
<accession>A0ABV5YL62</accession>
<dbReference type="Pfam" id="PF09837">
    <property type="entry name" value="DUF2064"/>
    <property type="match status" value="1"/>
</dbReference>
<comment type="caution">
    <text evidence="1">The sequence shown here is derived from an EMBL/GenBank/DDBJ whole genome shotgun (WGS) entry which is preliminary data.</text>
</comment>
<dbReference type="Proteomes" id="UP001589627">
    <property type="component" value="Unassembled WGS sequence"/>
</dbReference>
<dbReference type="RefSeq" id="WP_378208003.1">
    <property type="nucleotide sequence ID" value="NZ_JBHLZP010000227.1"/>
</dbReference>
<dbReference type="PANTHER" id="PTHR36529">
    <property type="entry name" value="SLL1095 PROTEIN"/>
    <property type="match status" value="1"/>
</dbReference>
<protein>
    <submittedName>
        <fullName evidence="1">DUF2064 domain-containing protein</fullName>
    </submittedName>
</protein>